<organism evidence="1 2">
    <name type="scientific">Methanomicrobium antiquum</name>
    <dbReference type="NCBI Taxonomy" id="487686"/>
    <lineage>
        <taxon>Archaea</taxon>
        <taxon>Methanobacteriati</taxon>
        <taxon>Methanobacteriota</taxon>
        <taxon>Stenosarchaea group</taxon>
        <taxon>Methanomicrobia</taxon>
        <taxon>Methanomicrobiales</taxon>
        <taxon>Methanomicrobiaceae</taxon>
        <taxon>Methanomicrobium</taxon>
    </lineage>
</organism>
<gene>
    <name evidence="1" type="ORF">L1994_00905</name>
</gene>
<evidence type="ECO:0000313" key="1">
    <source>
        <dbReference type="EMBL" id="WFN36986.1"/>
    </source>
</evidence>
<evidence type="ECO:0008006" key="3">
    <source>
        <dbReference type="Google" id="ProtNLM"/>
    </source>
</evidence>
<name>A0AAF0JN16_9EURY</name>
<dbReference type="RefSeq" id="WP_278099823.1">
    <property type="nucleotide sequence ID" value="NZ_CP091092.1"/>
</dbReference>
<keyword evidence="2" id="KW-1185">Reference proteome</keyword>
<reference evidence="1" key="1">
    <citation type="submission" date="2022-01" db="EMBL/GenBank/DDBJ databases">
        <title>Complete genome of Methanomicrobium antiquum DSM 21220.</title>
        <authorList>
            <person name="Chen S.-C."/>
            <person name="You Y.-T."/>
            <person name="Zhou Y.-Z."/>
            <person name="Lai M.-C."/>
        </authorList>
    </citation>
    <scope>NUCLEOTIDE SEQUENCE</scope>
    <source>
        <strain evidence="1">DSM 21220</strain>
    </source>
</reference>
<evidence type="ECO:0000313" key="2">
    <source>
        <dbReference type="Proteomes" id="UP001218895"/>
    </source>
</evidence>
<protein>
    <recommendedName>
        <fullName evidence="3">Apea-like HEPN domain-containing protein</fullName>
    </recommendedName>
</protein>
<dbReference type="Proteomes" id="UP001218895">
    <property type="component" value="Chromosome"/>
</dbReference>
<accession>A0AAF0JN16</accession>
<dbReference type="AlphaFoldDB" id="A0AAF0JN16"/>
<sequence>MGNKKGLNYSNWSIDENLEGMKFFAEIQNEMLFHYTIDSYRAYTFNSHTLINELNDVLKEVINGFIDAKALIPIIEEINNSTKNDFVIRAILNNKSNVLSKLLETIKNLASESNRQDYYKFEKYVVELESFCSFLDYRYFAELKSQIVNIMQNPKEKDKIIQLSQYLIPELIFAGFSKEYIYSKNKDFFFGQNSINNISQIKDFIKFFENQDKYYEVSFKVNSDFCNFTDKLLEGFKIYISKECPKVNTPTWHYNEFTRLNEGYSHFLTIKEIIAKDPYSARTDGEKYLDQLFDFIRYFIHDSKCSWDNYGLCIFHEINDEENKDFFVARPSISPMLKIKDDKDTNEALMKSIRLFVHLDSTSIYRLYNSLNLHSCAISSETPENQLISLWTALETLLPPPGNSKARITHFVSTMYPILGRDYIIKLITDLIRNIYLYLEKDKVQTLFSLVETNYPELYSELQPVEKCSLLIILYNNDSNIKKEINEVIGDNVLLRNRFYAISQILKDTNSIKEKIESHNNRVKWHLQRIYRARNLITHKGEGLAYVSDLLENTHNYYHTIIDLIIKTQKEHNNQFKNIGSIFNFIKMEHELHLDSLKEKQDITKENYKKYVLGEE</sequence>
<dbReference type="EMBL" id="CP091092">
    <property type="protein sequence ID" value="WFN36986.1"/>
    <property type="molecule type" value="Genomic_DNA"/>
</dbReference>
<dbReference type="KEGG" id="manq:L1994_00905"/>
<dbReference type="GeneID" id="79948911"/>
<proteinExistence type="predicted"/>